<feature type="transmembrane region" description="Helical" evidence="2">
    <location>
        <begin position="12"/>
        <end position="40"/>
    </location>
</feature>
<gene>
    <name evidence="3" type="ORF">MCHLO_12119</name>
</gene>
<dbReference type="Proteomes" id="UP000815677">
    <property type="component" value="Unassembled WGS sequence"/>
</dbReference>
<keyword evidence="2" id="KW-0812">Transmembrane</keyword>
<keyword evidence="2" id="KW-0472">Membrane</keyword>
<accession>A0ABQ0LW95</accession>
<organism evidence="3 4">
    <name type="scientific">Mycena chlorophos</name>
    <name type="common">Agaric fungus</name>
    <name type="synonym">Agaricus chlorophos</name>
    <dbReference type="NCBI Taxonomy" id="658473"/>
    <lineage>
        <taxon>Eukaryota</taxon>
        <taxon>Fungi</taxon>
        <taxon>Dikarya</taxon>
        <taxon>Basidiomycota</taxon>
        <taxon>Agaricomycotina</taxon>
        <taxon>Agaricomycetes</taxon>
        <taxon>Agaricomycetidae</taxon>
        <taxon>Agaricales</taxon>
        <taxon>Marasmiineae</taxon>
        <taxon>Mycenaceae</taxon>
        <taxon>Mycena</taxon>
    </lineage>
</organism>
<keyword evidence="4" id="KW-1185">Reference proteome</keyword>
<reference evidence="3" key="1">
    <citation type="submission" date="2014-09" db="EMBL/GenBank/DDBJ databases">
        <title>Genome sequence of the luminous mushroom Mycena chlorophos for searching fungal bioluminescence genes.</title>
        <authorList>
            <person name="Tanaka Y."/>
            <person name="Kasuga D."/>
            <person name="Oba Y."/>
            <person name="Hase S."/>
            <person name="Sato K."/>
            <person name="Oba Y."/>
            <person name="Sakakibara Y."/>
        </authorList>
    </citation>
    <scope>NUCLEOTIDE SEQUENCE</scope>
</reference>
<dbReference type="EMBL" id="DF848977">
    <property type="protein sequence ID" value="GAT55339.1"/>
    <property type="molecule type" value="Genomic_DNA"/>
</dbReference>
<keyword evidence="2" id="KW-1133">Transmembrane helix</keyword>
<evidence type="ECO:0000313" key="4">
    <source>
        <dbReference type="Proteomes" id="UP000815677"/>
    </source>
</evidence>
<evidence type="ECO:0000313" key="3">
    <source>
        <dbReference type="EMBL" id="GAT55339.1"/>
    </source>
</evidence>
<name>A0ABQ0LW95_MYCCL</name>
<evidence type="ECO:0000256" key="2">
    <source>
        <dbReference type="SAM" id="Phobius"/>
    </source>
</evidence>
<proteinExistence type="predicted"/>
<protein>
    <submittedName>
        <fullName evidence="3">Uncharacterized protein</fullName>
    </submittedName>
</protein>
<feature type="region of interest" description="Disordered" evidence="1">
    <location>
        <begin position="273"/>
        <end position="295"/>
    </location>
</feature>
<sequence>MRPGRVNSDDKFTFHGVLYTLQAFGVVTLVAAALGIGGIWGVPMRYLDVDNDLSDKMRLEIMSKMPFLAERMLDLSTTDQPVEAPKPPNYTPEWVVRRAARPALGRVRRGRSIRLGCLLFSVQLRRKPKWRQTSANARRIQLHRRPTLSTASMLESMGRQLFLQRQNRIYSVPHTLLNRHVLDPQLSRRLRRIILEAGGRGSRNVGSRTIEHFVGRLWTHDTRPAEGSRPWLPRSMRAANDDVRTTRLIRGSWIVASRRFFVPLMAGMSRVTDMPSGSSAQATRRARCNHIQGPPGRRLRRMRYQGRQHRRSGLCVAETTRSILAPFALYGRCL</sequence>
<evidence type="ECO:0000256" key="1">
    <source>
        <dbReference type="SAM" id="MobiDB-lite"/>
    </source>
</evidence>